<dbReference type="InterPro" id="IPR050811">
    <property type="entry name" value="Phosphate_ABC_transporter"/>
</dbReference>
<evidence type="ECO:0000313" key="9">
    <source>
        <dbReference type="Proteomes" id="UP000246569"/>
    </source>
</evidence>
<reference evidence="8 9" key="1">
    <citation type="submission" date="2018-05" db="EMBL/GenBank/DDBJ databases">
        <title>Genomic Encyclopedia of Type Strains, Phase IV (KMG-IV): sequencing the most valuable type-strain genomes for metagenomic binning, comparative biology and taxonomic classification.</title>
        <authorList>
            <person name="Goeker M."/>
        </authorList>
    </citation>
    <scope>NUCLEOTIDE SEQUENCE [LARGE SCALE GENOMIC DNA]</scope>
    <source>
        <strain evidence="8 9">DSM 23606</strain>
    </source>
</reference>
<feature type="domain" description="OmpA-like" evidence="7">
    <location>
        <begin position="473"/>
        <end position="587"/>
    </location>
</feature>
<keyword evidence="6" id="KW-1133">Transmembrane helix</keyword>
<keyword evidence="2" id="KW-0732">Signal</keyword>
<dbReference type="PROSITE" id="PS51123">
    <property type="entry name" value="OMPA_2"/>
    <property type="match status" value="1"/>
</dbReference>
<dbReference type="PANTHER" id="PTHR30570">
    <property type="entry name" value="PERIPLASMIC PHOSPHATE BINDING COMPONENT OF PHOSPHATE ABC TRANSPORTER"/>
    <property type="match status" value="1"/>
</dbReference>
<dbReference type="AlphaFoldDB" id="A0A317MV04"/>
<dbReference type="CDD" id="cd07185">
    <property type="entry name" value="OmpA_C-like"/>
    <property type="match status" value="1"/>
</dbReference>
<comment type="subcellular location">
    <subcellularLocation>
        <location evidence="1">Membrane</location>
    </subcellularLocation>
</comment>
<dbReference type="CDD" id="cd13653">
    <property type="entry name" value="PBP2_phosphate_like_1"/>
    <property type="match status" value="1"/>
</dbReference>
<dbReference type="SUPFAM" id="SSF53850">
    <property type="entry name" value="Periplasmic binding protein-like II"/>
    <property type="match status" value="1"/>
</dbReference>
<organism evidence="8 9">
    <name type="scientific">Plasticicumulans acidivorans</name>
    <dbReference type="NCBI Taxonomy" id="886464"/>
    <lineage>
        <taxon>Bacteria</taxon>
        <taxon>Pseudomonadati</taxon>
        <taxon>Pseudomonadota</taxon>
        <taxon>Gammaproteobacteria</taxon>
        <taxon>Candidatus Competibacteraceae</taxon>
        <taxon>Plasticicumulans</taxon>
    </lineage>
</organism>
<name>A0A317MV04_9GAMM</name>
<evidence type="ECO:0000256" key="3">
    <source>
        <dbReference type="ARBA" id="ARBA00023136"/>
    </source>
</evidence>
<proteinExistence type="predicted"/>
<evidence type="ECO:0000313" key="8">
    <source>
        <dbReference type="EMBL" id="PWV61772.1"/>
    </source>
</evidence>
<dbReference type="Gene3D" id="3.40.190.10">
    <property type="entry name" value="Periplasmic binding protein-like II"/>
    <property type="match status" value="2"/>
</dbReference>
<evidence type="ECO:0000256" key="2">
    <source>
        <dbReference type="ARBA" id="ARBA00022729"/>
    </source>
</evidence>
<dbReference type="GO" id="GO:0016020">
    <property type="term" value="C:membrane"/>
    <property type="evidence" value="ECO:0007669"/>
    <property type="project" value="UniProtKB-SubCell"/>
</dbReference>
<sequence length="587" mass="62960">MNGETPPMDMDTRSTELGLALWTLKRALARSEHDEHVDFERLRRDDTYRDGIVEQALHSEQAAVREAAAQVQQILRRPAAAPAVARRSSRGLLLIGLLLALLLPLLWWSLPGRDAPSAGERLARISELTVPSAAVAATAPAAVPAAPAPATPAPTAAPATPAAEPQPNPAAELVLRLHGSNTIGAELGPALVEAFLVQRGAHDIRRVPGRLDELRIEATLPGATQPIAVEVFSHGSATAFTDLASGSADLGAASRAIKPEEAQRLSALGDMSSGAAEQVLGLDGLAVIVHPSNPITALSREQVAQLFAGEIRDWSQLGGKPGPVTIYARDERSGTWDTFAALVLGKAHKLTASAQRFESSPELADRVAADPGAIGFIGLPYVRSAKALAIAEPGALPMLPTPFTVATEDYPLARRLYLYLPPTSDKLLARELVEFALSDAGQDLVEANGFISQRVRPERVAVLGEVPPEYAELTSRAQRLSVNFRFRPGSETLDGKAQRDLHRVTEFLAQAANRGRQVLLFGFTDNRGDPNFNRRLSEQRAQEVGRELLARGIQPRAIRGFGPANPVADNDSTTGMEKNRRVEIWVL</sequence>
<keyword evidence="6" id="KW-0812">Transmembrane</keyword>
<evidence type="ECO:0000256" key="4">
    <source>
        <dbReference type="PROSITE-ProRule" id="PRU00473"/>
    </source>
</evidence>
<dbReference type="Proteomes" id="UP000246569">
    <property type="component" value="Unassembled WGS sequence"/>
</dbReference>
<dbReference type="Pfam" id="PF00691">
    <property type="entry name" value="OmpA"/>
    <property type="match status" value="1"/>
</dbReference>
<keyword evidence="3 4" id="KW-0472">Membrane</keyword>
<evidence type="ECO:0000259" key="7">
    <source>
        <dbReference type="PROSITE" id="PS51123"/>
    </source>
</evidence>
<protein>
    <submittedName>
        <fullName evidence="8">Phosphate ABC transporter substrate-binding protein (PhoT family)</fullName>
    </submittedName>
</protein>
<evidence type="ECO:0000256" key="5">
    <source>
        <dbReference type="SAM" id="MobiDB-lite"/>
    </source>
</evidence>
<feature type="transmembrane region" description="Helical" evidence="6">
    <location>
        <begin position="92"/>
        <end position="110"/>
    </location>
</feature>
<evidence type="ECO:0000256" key="1">
    <source>
        <dbReference type="ARBA" id="ARBA00004370"/>
    </source>
</evidence>
<keyword evidence="9" id="KW-1185">Reference proteome</keyword>
<evidence type="ECO:0000256" key="6">
    <source>
        <dbReference type="SAM" id="Phobius"/>
    </source>
</evidence>
<dbReference type="Pfam" id="PF12849">
    <property type="entry name" value="PBP_like_2"/>
    <property type="match status" value="1"/>
</dbReference>
<dbReference type="EMBL" id="QGTJ01000005">
    <property type="protein sequence ID" value="PWV61772.1"/>
    <property type="molecule type" value="Genomic_DNA"/>
</dbReference>
<dbReference type="InterPro" id="IPR006665">
    <property type="entry name" value="OmpA-like"/>
</dbReference>
<dbReference type="PRINTS" id="PR01021">
    <property type="entry name" value="OMPADOMAIN"/>
</dbReference>
<dbReference type="Gene3D" id="3.30.1330.60">
    <property type="entry name" value="OmpA-like domain"/>
    <property type="match status" value="1"/>
</dbReference>
<feature type="region of interest" description="Disordered" evidence="5">
    <location>
        <begin position="145"/>
        <end position="167"/>
    </location>
</feature>
<gene>
    <name evidence="8" type="ORF">C7443_105205</name>
</gene>
<dbReference type="InterPro" id="IPR006664">
    <property type="entry name" value="OMP_bac"/>
</dbReference>
<dbReference type="PANTHER" id="PTHR30570:SF1">
    <property type="entry name" value="PHOSPHATE-BINDING PROTEIN PSTS"/>
    <property type="match status" value="1"/>
</dbReference>
<feature type="compositionally biased region" description="Low complexity" evidence="5">
    <location>
        <begin position="153"/>
        <end position="167"/>
    </location>
</feature>
<dbReference type="SUPFAM" id="SSF103088">
    <property type="entry name" value="OmpA-like"/>
    <property type="match status" value="1"/>
</dbReference>
<dbReference type="InterPro" id="IPR024370">
    <property type="entry name" value="PBP_domain"/>
</dbReference>
<dbReference type="InterPro" id="IPR036737">
    <property type="entry name" value="OmpA-like_sf"/>
</dbReference>
<comment type="caution">
    <text evidence="8">The sequence shown here is derived from an EMBL/GenBank/DDBJ whole genome shotgun (WGS) entry which is preliminary data.</text>
</comment>
<accession>A0A317MV04</accession>